<dbReference type="Gene3D" id="2.60.120.10">
    <property type="entry name" value="Jelly Rolls"/>
    <property type="match status" value="1"/>
</dbReference>
<accession>Q1N134</accession>
<dbReference type="STRING" id="207949.RED65_13802"/>
<comment type="caution">
    <text evidence="2">The sequence shown here is derived from an EMBL/GenBank/DDBJ whole genome shotgun (WGS) entry which is preliminary data.</text>
</comment>
<dbReference type="GO" id="GO:0003700">
    <property type="term" value="F:DNA-binding transcription factor activity"/>
    <property type="evidence" value="ECO:0007669"/>
    <property type="project" value="TreeGrafter"/>
</dbReference>
<dbReference type="PANTHER" id="PTHR24567">
    <property type="entry name" value="CRP FAMILY TRANSCRIPTIONAL REGULATORY PROTEIN"/>
    <property type="match status" value="1"/>
</dbReference>
<protein>
    <recommendedName>
        <fullName evidence="1">Cyclic nucleotide-binding domain-containing protein</fullName>
    </recommendedName>
</protein>
<dbReference type="RefSeq" id="WP_007017939.1">
    <property type="nucleotide sequence ID" value="NZ_CH724115.1"/>
</dbReference>
<dbReference type="SMART" id="SM00100">
    <property type="entry name" value="cNMP"/>
    <property type="match status" value="1"/>
</dbReference>
<dbReference type="GO" id="GO:0005829">
    <property type="term" value="C:cytosol"/>
    <property type="evidence" value="ECO:0007669"/>
    <property type="project" value="TreeGrafter"/>
</dbReference>
<sequence length="265" mass="29841">MFFLGKVPAQVEPLIERQQLLTQHLMQQFEGPSEVQSFSYLNQLLDSFGKEYMGILRSGLITAVSKGVEVACYEAGDFVGISRVFGLPYAQLKVEDEVEVELIHRDTFVTYINEDPVRQHRWSNYLLTNVALYQEVLAHFHVQVQVQTPKGFQQLQPGDVIIREGDIADTVYQLMSGSADVTVNGVTVGEILDGEIFGAMAVFTGEMRNATVTARENCQLMVIPKNEFVDLIRAQPETAITLLDNMSRRIKSLNEQVLRQQNQIA</sequence>
<evidence type="ECO:0000259" key="1">
    <source>
        <dbReference type="PROSITE" id="PS50042"/>
    </source>
</evidence>
<feature type="domain" description="Cyclic nucleotide-binding" evidence="1">
    <location>
        <begin position="152"/>
        <end position="249"/>
    </location>
</feature>
<keyword evidence="3" id="KW-1185">Reference proteome</keyword>
<proteinExistence type="predicted"/>
<dbReference type="SUPFAM" id="SSF51206">
    <property type="entry name" value="cAMP-binding domain-like"/>
    <property type="match status" value="2"/>
</dbReference>
<dbReference type="PANTHER" id="PTHR24567:SF74">
    <property type="entry name" value="HTH-TYPE TRANSCRIPTIONAL REGULATOR ARCR"/>
    <property type="match status" value="1"/>
</dbReference>
<dbReference type="AlphaFoldDB" id="Q1N134"/>
<dbReference type="PROSITE" id="PS50042">
    <property type="entry name" value="CNMP_BINDING_3"/>
    <property type="match status" value="1"/>
</dbReference>
<dbReference type="EMBL" id="AAQH01000012">
    <property type="protein sequence ID" value="EAT11840.1"/>
    <property type="molecule type" value="Genomic_DNA"/>
</dbReference>
<evidence type="ECO:0000313" key="3">
    <source>
        <dbReference type="Proteomes" id="UP000004263"/>
    </source>
</evidence>
<name>Q1N134_9GAMM</name>
<dbReference type="Proteomes" id="UP000004263">
    <property type="component" value="Unassembled WGS sequence"/>
</dbReference>
<dbReference type="CDD" id="cd00038">
    <property type="entry name" value="CAP_ED"/>
    <property type="match status" value="1"/>
</dbReference>
<reference evidence="2 3" key="1">
    <citation type="submission" date="2006-03" db="EMBL/GenBank/DDBJ databases">
        <authorList>
            <person name="Pinhassi J."/>
            <person name="Pedros-Alio C."/>
            <person name="Ferriera S."/>
            <person name="Johnson J."/>
            <person name="Kravitz S."/>
            <person name="Halpern A."/>
            <person name="Remington K."/>
            <person name="Beeson K."/>
            <person name="Tran B."/>
            <person name="Rogers Y.-H."/>
            <person name="Friedman R."/>
            <person name="Venter J.C."/>
        </authorList>
    </citation>
    <scope>NUCLEOTIDE SEQUENCE [LARGE SCALE GENOMIC DNA]</scope>
    <source>
        <strain evidence="2 3">RED65</strain>
    </source>
</reference>
<evidence type="ECO:0000313" key="2">
    <source>
        <dbReference type="EMBL" id="EAT11840.1"/>
    </source>
</evidence>
<dbReference type="InterPro" id="IPR014710">
    <property type="entry name" value="RmlC-like_jellyroll"/>
</dbReference>
<dbReference type="Pfam" id="PF00027">
    <property type="entry name" value="cNMP_binding"/>
    <property type="match status" value="1"/>
</dbReference>
<organism evidence="2 3">
    <name type="scientific">Bermanella marisrubri</name>
    <dbReference type="NCBI Taxonomy" id="207949"/>
    <lineage>
        <taxon>Bacteria</taxon>
        <taxon>Pseudomonadati</taxon>
        <taxon>Pseudomonadota</taxon>
        <taxon>Gammaproteobacteria</taxon>
        <taxon>Oceanospirillales</taxon>
        <taxon>Oceanospirillaceae</taxon>
        <taxon>Bermanella</taxon>
    </lineage>
</organism>
<dbReference type="OrthoDB" id="6978933at2"/>
<dbReference type="HOGENOM" id="CLU_091658_0_0_6"/>
<dbReference type="InterPro" id="IPR018490">
    <property type="entry name" value="cNMP-bd_dom_sf"/>
</dbReference>
<gene>
    <name evidence="2" type="ORF">RED65_13802</name>
</gene>
<dbReference type="InterPro" id="IPR050397">
    <property type="entry name" value="Env_Response_Regulators"/>
</dbReference>
<dbReference type="InterPro" id="IPR000595">
    <property type="entry name" value="cNMP-bd_dom"/>
</dbReference>